<dbReference type="GO" id="GO:0003700">
    <property type="term" value="F:DNA-binding transcription factor activity"/>
    <property type="evidence" value="ECO:0007669"/>
    <property type="project" value="TreeGrafter"/>
</dbReference>
<dbReference type="SMART" id="SM00346">
    <property type="entry name" value="HTH_ICLR"/>
    <property type="match status" value="1"/>
</dbReference>
<dbReference type="STRING" id="156976.AK829_10805"/>
<feature type="domain" description="IclR-ED" evidence="5">
    <location>
        <begin position="70"/>
        <end position="254"/>
    </location>
</feature>
<dbReference type="PROSITE" id="PS51078">
    <property type="entry name" value="ICLR_ED"/>
    <property type="match status" value="1"/>
</dbReference>
<dbReference type="SUPFAM" id="SSF46785">
    <property type="entry name" value="Winged helix' DNA-binding domain"/>
    <property type="match status" value="1"/>
</dbReference>
<dbReference type="KEGG" id="crie:AK829_10805"/>
<name>A0A0K1RDL8_9CORY</name>
<dbReference type="PANTHER" id="PTHR30136:SF34">
    <property type="entry name" value="TRANSCRIPTIONAL REGULATOR"/>
    <property type="match status" value="1"/>
</dbReference>
<keyword evidence="3" id="KW-0804">Transcription</keyword>
<gene>
    <name evidence="6" type="ORF">AK829_10805</name>
</gene>
<dbReference type="Proteomes" id="UP000060016">
    <property type="component" value="Chromosome"/>
</dbReference>
<dbReference type="Pfam" id="PF09339">
    <property type="entry name" value="HTH_IclR"/>
    <property type="match status" value="1"/>
</dbReference>
<keyword evidence="1" id="KW-0805">Transcription regulation</keyword>
<dbReference type="Gene3D" id="3.30.450.40">
    <property type="match status" value="1"/>
</dbReference>
<evidence type="ECO:0000256" key="1">
    <source>
        <dbReference type="ARBA" id="ARBA00023015"/>
    </source>
</evidence>
<organism evidence="6 7">
    <name type="scientific">Corynebacterium riegelii</name>
    <dbReference type="NCBI Taxonomy" id="156976"/>
    <lineage>
        <taxon>Bacteria</taxon>
        <taxon>Bacillati</taxon>
        <taxon>Actinomycetota</taxon>
        <taxon>Actinomycetes</taxon>
        <taxon>Mycobacteriales</taxon>
        <taxon>Corynebacteriaceae</taxon>
        <taxon>Corynebacterium</taxon>
    </lineage>
</organism>
<accession>A0A0K1RDL8</accession>
<dbReference type="InterPro" id="IPR036390">
    <property type="entry name" value="WH_DNA-bd_sf"/>
</dbReference>
<dbReference type="SUPFAM" id="SSF55781">
    <property type="entry name" value="GAF domain-like"/>
    <property type="match status" value="1"/>
</dbReference>
<evidence type="ECO:0000256" key="3">
    <source>
        <dbReference type="ARBA" id="ARBA00023163"/>
    </source>
</evidence>
<dbReference type="GO" id="GO:0003677">
    <property type="term" value="F:DNA binding"/>
    <property type="evidence" value="ECO:0007669"/>
    <property type="project" value="UniProtKB-KW"/>
</dbReference>
<keyword evidence="2" id="KW-0238">DNA-binding</keyword>
<dbReference type="NCBIfam" id="TIGR02431">
    <property type="entry name" value="pcaR_pcaU"/>
    <property type="match status" value="1"/>
</dbReference>
<evidence type="ECO:0000313" key="6">
    <source>
        <dbReference type="EMBL" id="AKV59530.1"/>
    </source>
</evidence>
<dbReference type="GO" id="GO:0045893">
    <property type="term" value="P:positive regulation of DNA-templated transcription"/>
    <property type="evidence" value="ECO:0007669"/>
    <property type="project" value="InterPro"/>
</dbReference>
<dbReference type="PATRIC" id="fig|156976.3.peg.2177"/>
<sequence>MKESDVQLVQSLSRGLAVIRAFDGTRPRQTLAQVAEVTGLPRATTRRFLHTLVAEGFARTDGTVFWLTPKTLELGYSYLSSLGLPAIAQPHLEALSHKLNESCSTSVLDGTDVVYVARAAANRIMSVNITIGTRFPAHATSMGRMLLTGLSEQELDAYLDGVTLKHLTPRTITNKHELQAAIQKVAEQGYCIVDEELELGLRSVACPVTNAHGEVVAAVNVSAHAAAYSVDQLRETLLPPLKEAASAISNDIITTKK</sequence>
<dbReference type="RefSeq" id="WP_052205823.1">
    <property type="nucleotide sequence ID" value="NZ_CP012342.1"/>
</dbReference>
<dbReference type="AlphaFoldDB" id="A0A0K1RDL8"/>
<dbReference type="InterPro" id="IPR050707">
    <property type="entry name" value="HTH_MetabolicPath_Reg"/>
</dbReference>
<evidence type="ECO:0000313" key="7">
    <source>
        <dbReference type="Proteomes" id="UP000060016"/>
    </source>
</evidence>
<dbReference type="PANTHER" id="PTHR30136">
    <property type="entry name" value="HELIX-TURN-HELIX TRANSCRIPTIONAL REGULATOR, ICLR FAMILY"/>
    <property type="match status" value="1"/>
</dbReference>
<dbReference type="GO" id="GO:0045892">
    <property type="term" value="P:negative regulation of DNA-templated transcription"/>
    <property type="evidence" value="ECO:0007669"/>
    <property type="project" value="TreeGrafter"/>
</dbReference>
<dbReference type="Pfam" id="PF01614">
    <property type="entry name" value="IclR_C"/>
    <property type="match status" value="1"/>
</dbReference>
<protein>
    <submittedName>
        <fullName evidence="6">IclR family transcriptional regulator</fullName>
    </submittedName>
</protein>
<evidence type="ECO:0000256" key="2">
    <source>
        <dbReference type="ARBA" id="ARBA00023125"/>
    </source>
</evidence>
<dbReference type="EMBL" id="CP012342">
    <property type="protein sequence ID" value="AKV59530.1"/>
    <property type="molecule type" value="Genomic_DNA"/>
</dbReference>
<proteinExistence type="predicted"/>
<dbReference type="InterPro" id="IPR014757">
    <property type="entry name" value="Tscrpt_reg_IclR_C"/>
</dbReference>
<dbReference type="InterPro" id="IPR005471">
    <property type="entry name" value="Tscrpt_reg_IclR_N"/>
</dbReference>
<dbReference type="PROSITE" id="PS51077">
    <property type="entry name" value="HTH_ICLR"/>
    <property type="match status" value="1"/>
</dbReference>
<evidence type="ECO:0000259" key="5">
    <source>
        <dbReference type="PROSITE" id="PS51078"/>
    </source>
</evidence>
<dbReference type="InterPro" id="IPR029016">
    <property type="entry name" value="GAF-like_dom_sf"/>
</dbReference>
<evidence type="ECO:0000259" key="4">
    <source>
        <dbReference type="PROSITE" id="PS51077"/>
    </source>
</evidence>
<dbReference type="Gene3D" id="1.10.10.10">
    <property type="entry name" value="Winged helix-like DNA-binding domain superfamily/Winged helix DNA-binding domain"/>
    <property type="match status" value="1"/>
</dbReference>
<keyword evidence="7" id="KW-1185">Reference proteome</keyword>
<reference evidence="6 7" key="1">
    <citation type="submission" date="2015-08" db="EMBL/GenBank/DDBJ databases">
        <authorList>
            <person name="Babu N.S."/>
            <person name="Beckwith C.J."/>
            <person name="Beseler K.G."/>
            <person name="Brison A."/>
            <person name="Carone J.V."/>
            <person name="Caskin T.P."/>
            <person name="Diamond M."/>
            <person name="Durham M.E."/>
            <person name="Foxe J.M."/>
            <person name="Go M."/>
            <person name="Henderson B.A."/>
            <person name="Jones I.B."/>
            <person name="McGettigan J.A."/>
            <person name="Micheletti S.J."/>
            <person name="Nasrallah M.E."/>
            <person name="Ortiz D."/>
            <person name="Piller C.R."/>
            <person name="Privatt S.R."/>
            <person name="Schneider S.L."/>
            <person name="Sharp S."/>
            <person name="Smith T.C."/>
            <person name="Stanton J.D."/>
            <person name="Ullery H.E."/>
            <person name="Wilson R.J."/>
            <person name="Serrano M.G."/>
            <person name="Buck G."/>
            <person name="Lee V."/>
            <person name="Wang Y."/>
            <person name="Carvalho R."/>
            <person name="Voegtly L."/>
            <person name="Shi R."/>
            <person name="Duckworth R."/>
            <person name="Johnson A."/>
            <person name="Loviza R."/>
            <person name="Walstead R."/>
            <person name="Shah Z."/>
            <person name="Kiflezghi M."/>
            <person name="Wade K."/>
            <person name="Ball S.L."/>
            <person name="Bradley K.W."/>
            <person name="Asai D.J."/>
            <person name="Bowman C.A."/>
            <person name="Russell D.A."/>
            <person name="Pope W.H."/>
            <person name="Jacobs-Sera D."/>
            <person name="Hendrix R.W."/>
            <person name="Hatfull G.F."/>
        </authorList>
    </citation>
    <scope>NUCLEOTIDE SEQUENCE [LARGE SCALE GENOMIC DNA]</scope>
    <source>
        <strain evidence="6 7">PUDD_83A45</strain>
    </source>
</reference>
<feature type="domain" description="HTH iclR-type" evidence="4">
    <location>
        <begin position="9"/>
        <end position="76"/>
    </location>
</feature>
<dbReference type="InterPro" id="IPR036388">
    <property type="entry name" value="WH-like_DNA-bd_sf"/>
</dbReference>
<dbReference type="GO" id="GO:0046278">
    <property type="term" value="P:3,4-dihydroxybenzoate metabolic process"/>
    <property type="evidence" value="ECO:0007669"/>
    <property type="project" value="InterPro"/>
</dbReference>
<dbReference type="InterPro" id="IPR012794">
    <property type="entry name" value="PcaR_PcaU"/>
</dbReference>